<accession>A0A4V1LNN3</accession>
<keyword evidence="1" id="KW-0732">Signal</keyword>
<dbReference type="RefSeq" id="WP_128997046.1">
    <property type="nucleotide sequence ID" value="NZ_PDKN01000010.1"/>
</dbReference>
<dbReference type="AlphaFoldDB" id="A0A4V1LNN3"/>
<organism evidence="2 3">
    <name type="scientific">Candidatus Marinarcus aquaticus</name>
    <dbReference type="NCBI Taxonomy" id="2044504"/>
    <lineage>
        <taxon>Bacteria</taxon>
        <taxon>Pseudomonadati</taxon>
        <taxon>Campylobacterota</taxon>
        <taxon>Epsilonproteobacteria</taxon>
        <taxon>Campylobacterales</taxon>
        <taxon>Arcobacteraceae</taxon>
        <taxon>Candidatus Marinarcus</taxon>
    </lineage>
</organism>
<dbReference type="OrthoDB" id="117166at2"/>
<protein>
    <recommendedName>
        <fullName evidence="4">Ysc84 actin-binding domain-containing protein</fullName>
    </recommendedName>
</protein>
<dbReference type="EMBL" id="PDKN01000010">
    <property type="protein sequence ID" value="RXJ54456.1"/>
    <property type="molecule type" value="Genomic_DNA"/>
</dbReference>
<dbReference type="Proteomes" id="UP000290657">
    <property type="component" value="Unassembled WGS sequence"/>
</dbReference>
<name>A0A4V1LNN3_9BACT</name>
<feature type="chain" id="PRO_5020732235" description="Ysc84 actin-binding domain-containing protein" evidence="1">
    <location>
        <begin position="27"/>
        <end position="188"/>
    </location>
</feature>
<evidence type="ECO:0008006" key="4">
    <source>
        <dbReference type="Google" id="ProtNLM"/>
    </source>
</evidence>
<comment type="caution">
    <text evidence="2">The sequence shown here is derived from an EMBL/GenBank/DDBJ whole genome shotgun (WGS) entry which is preliminary data.</text>
</comment>
<gene>
    <name evidence="2" type="ORF">CRV04_11735</name>
</gene>
<sequence length="188" mass="20780">MSKIFKLISMLIMYVFLSGFVSSNSAQEDRDEILKMKKETLALLKDNVEAQMLMNRAYGYAVFSNVGVNVILFSAEGGYGVAHDNLTGENIYMKMVSAGAGFGFGLKDFRAVFIFENRKVFENFVNYGWEANAQADVAVKAENKGAAVNAAITIAPGIKLYKITKNGVALQATIQGTKYWKDDRLNNE</sequence>
<reference evidence="2 3" key="1">
    <citation type="submission" date="2017-10" db="EMBL/GenBank/DDBJ databases">
        <title>Genomics of the genus Arcobacter.</title>
        <authorList>
            <person name="Perez-Cataluna A."/>
            <person name="Figueras M.J."/>
        </authorList>
    </citation>
    <scope>NUCLEOTIDE SEQUENCE [LARGE SCALE GENOMIC DNA]</scope>
    <source>
        <strain evidence="2 3">CECT 8987</strain>
    </source>
</reference>
<evidence type="ECO:0000313" key="3">
    <source>
        <dbReference type="Proteomes" id="UP000290657"/>
    </source>
</evidence>
<keyword evidence="3" id="KW-1185">Reference proteome</keyword>
<proteinExistence type="predicted"/>
<feature type="signal peptide" evidence="1">
    <location>
        <begin position="1"/>
        <end position="26"/>
    </location>
</feature>
<evidence type="ECO:0000313" key="2">
    <source>
        <dbReference type="EMBL" id="RXJ54456.1"/>
    </source>
</evidence>
<evidence type="ECO:0000256" key="1">
    <source>
        <dbReference type="SAM" id="SignalP"/>
    </source>
</evidence>